<sequence>MGPLLRIPLRASVEVDQDNIEKTRQLAADGYGFLILGTHFSWREGFDFIVQTQRYLPISDKPIVMPISLHQYERQKGLLDHFSAIAGITISPVGNEDAVKYGYELGAGLPEYARNTREALLAGGAAGIAIQTGRRNELELGQVKKQPLRFMLSATRTKPSSSVALLFLPMTPFEENVDYKAIYEKKNLFKKYDVRFGPIFTIAEMYQLLKGINTSLRSHPIALENADRPTITEITIDELALVILSIAVDPKYNHVPKELGQEFLIEYFFNPENRYQ</sequence>
<dbReference type="AlphaFoldDB" id="A0A1F7GR60"/>
<protein>
    <recommendedName>
        <fullName evidence="3">Luciferase-like domain-containing protein</fullName>
    </recommendedName>
</protein>
<organism evidence="1 2">
    <name type="scientific">Candidatus Roizmanbacteria bacterium RIFCSPHIGHO2_01_FULL_39_8</name>
    <dbReference type="NCBI Taxonomy" id="1802033"/>
    <lineage>
        <taxon>Bacteria</taxon>
        <taxon>Candidatus Roizmaniibacteriota</taxon>
    </lineage>
</organism>
<proteinExistence type="predicted"/>
<reference evidence="1 2" key="1">
    <citation type="journal article" date="2016" name="Nat. Commun.">
        <title>Thousands of microbial genomes shed light on interconnected biogeochemical processes in an aquifer system.</title>
        <authorList>
            <person name="Anantharaman K."/>
            <person name="Brown C.T."/>
            <person name="Hug L.A."/>
            <person name="Sharon I."/>
            <person name="Castelle C.J."/>
            <person name="Probst A.J."/>
            <person name="Thomas B.C."/>
            <person name="Singh A."/>
            <person name="Wilkins M.J."/>
            <person name="Karaoz U."/>
            <person name="Brodie E.L."/>
            <person name="Williams K.H."/>
            <person name="Hubbard S.S."/>
            <person name="Banfield J.F."/>
        </authorList>
    </citation>
    <scope>NUCLEOTIDE SEQUENCE [LARGE SCALE GENOMIC DNA]</scope>
</reference>
<comment type="caution">
    <text evidence="1">The sequence shown here is derived from an EMBL/GenBank/DDBJ whole genome shotgun (WGS) entry which is preliminary data.</text>
</comment>
<name>A0A1F7GR60_9BACT</name>
<evidence type="ECO:0008006" key="3">
    <source>
        <dbReference type="Google" id="ProtNLM"/>
    </source>
</evidence>
<evidence type="ECO:0000313" key="2">
    <source>
        <dbReference type="Proteomes" id="UP000177026"/>
    </source>
</evidence>
<dbReference type="EMBL" id="MFZI01000018">
    <property type="protein sequence ID" value="OGK21421.1"/>
    <property type="molecule type" value="Genomic_DNA"/>
</dbReference>
<evidence type="ECO:0000313" key="1">
    <source>
        <dbReference type="EMBL" id="OGK21421.1"/>
    </source>
</evidence>
<accession>A0A1F7GR60</accession>
<gene>
    <name evidence="1" type="ORF">A2866_01180</name>
</gene>
<dbReference type="Proteomes" id="UP000177026">
    <property type="component" value="Unassembled WGS sequence"/>
</dbReference>